<organism evidence="2 3">
    <name type="scientific">Cryptomeria japonica</name>
    <name type="common">Japanese cedar</name>
    <name type="synonym">Cupressus japonica</name>
    <dbReference type="NCBI Taxonomy" id="3369"/>
    <lineage>
        <taxon>Eukaryota</taxon>
        <taxon>Viridiplantae</taxon>
        <taxon>Streptophyta</taxon>
        <taxon>Embryophyta</taxon>
        <taxon>Tracheophyta</taxon>
        <taxon>Spermatophyta</taxon>
        <taxon>Pinopsida</taxon>
        <taxon>Pinidae</taxon>
        <taxon>Conifers II</taxon>
        <taxon>Cupressales</taxon>
        <taxon>Cupressaceae</taxon>
        <taxon>Cryptomeria</taxon>
    </lineage>
</organism>
<dbReference type="AlphaFoldDB" id="A0AAD3NRV3"/>
<evidence type="ECO:0000313" key="2">
    <source>
        <dbReference type="EMBL" id="GLJ58759.1"/>
    </source>
</evidence>
<sequence length="247" mass="26491">MLLGRGCFSVASGPPELVLVVKEPMTFDRLDQLELSVTNSCGWINVAYSISLDVTGGGDAARPGWILIDWINWSTDGAVAGCSAHQLSSLAPTLRLRGTRDLGDAQPTVVGGREQRMGTGSATAYRYATEESGARYGYETGSRTRISAHGESASRPGRGSPVKSPKPVDRREPSRCHLSRASFAPVRMLARRPGIRDFHAFIHLTGHSEMLVLIISSRAQMLTQGMGLLPLINGETTRAKGGNINSS</sequence>
<name>A0AAD3NRV3_CRYJA</name>
<protein>
    <submittedName>
        <fullName evidence="2">Uncharacterized protein</fullName>
    </submittedName>
</protein>
<accession>A0AAD3NRV3</accession>
<dbReference type="EMBL" id="BSEH01000521">
    <property type="protein sequence ID" value="GLJ58759.1"/>
    <property type="molecule type" value="Genomic_DNA"/>
</dbReference>
<evidence type="ECO:0000256" key="1">
    <source>
        <dbReference type="SAM" id="MobiDB-lite"/>
    </source>
</evidence>
<evidence type="ECO:0000313" key="3">
    <source>
        <dbReference type="Proteomes" id="UP001234787"/>
    </source>
</evidence>
<feature type="region of interest" description="Disordered" evidence="1">
    <location>
        <begin position="138"/>
        <end position="174"/>
    </location>
</feature>
<proteinExistence type="predicted"/>
<keyword evidence="3" id="KW-1185">Reference proteome</keyword>
<reference evidence="2" key="1">
    <citation type="submission" date="2022-12" db="EMBL/GenBank/DDBJ databases">
        <title>Chromosome-Level Genome Assembly of Japanese Cedar (Cryptomeriajaponica D. Don).</title>
        <authorList>
            <person name="Fujino T."/>
            <person name="Yamaguchi K."/>
            <person name="Yokoyama T."/>
            <person name="Hamanaka T."/>
            <person name="Harazono Y."/>
            <person name="Kamada H."/>
            <person name="Kobayashi W."/>
            <person name="Ujino-Ihara T."/>
            <person name="Uchiyama K."/>
            <person name="Matsumoto A."/>
            <person name="Izuno A."/>
            <person name="Tsumura Y."/>
            <person name="Toyoda A."/>
            <person name="Shigenobu S."/>
            <person name="Moriguchi Y."/>
            <person name="Ueno S."/>
            <person name="Kasahara M."/>
        </authorList>
    </citation>
    <scope>NUCLEOTIDE SEQUENCE</scope>
</reference>
<dbReference type="Proteomes" id="UP001234787">
    <property type="component" value="Unassembled WGS sequence"/>
</dbReference>
<comment type="caution">
    <text evidence="2">The sequence shown here is derived from an EMBL/GenBank/DDBJ whole genome shotgun (WGS) entry which is preliminary data.</text>
</comment>
<gene>
    <name evidence="2" type="ORF">SUGI_1474440</name>
</gene>